<dbReference type="KEGG" id="ngf:FRF71_05195"/>
<evidence type="ECO:0000259" key="2">
    <source>
        <dbReference type="Pfam" id="PF13478"/>
    </source>
</evidence>
<dbReference type="Gene3D" id="3.40.50.720">
    <property type="entry name" value="NAD(P)-binding Rossmann-like Domain"/>
    <property type="match status" value="1"/>
</dbReference>
<reference evidence="3 4" key="1">
    <citation type="journal article" date="2013" name="J. Microbiol. Biotechnol.">
        <title>Novosphingobium ginsenosidimutans sp. nov., with the ability to convert ginsenoside.</title>
        <authorList>
            <person name="Kim J.K."/>
            <person name="He D."/>
            <person name="Liu Q.M."/>
            <person name="Park H.Y."/>
            <person name="Jung M.S."/>
            <person name="Yoon M.H."/>
            <person name="Kim S.C."/>
            <person name="Im W.T."/>
        </authorList>
    </citation>
    <scope>NUCLEOTIDE SEQUENCE [LARGE SCALE GENOMIC DNA]</scope>
    <source>
        <strain evidence="3 4">FW-6</strain>
    </source>
</reference>
<dbReference type="RefSeq" id="WP_147089558.1">
    <property type="nucleotide sequence ID" value="NZ_BAABJD010000001.1"/>
</dbReference>
<dbReference type="PANTHER" id="PTHR30388:SF4">
    <property type="entry name" value="MOLYBDENUM COFACTOR INSERTION CHAPERONE PAOD"/>
    <property type="match status" value="1"/>
</dbReference>
<dbReference type="OrthoDB" id="9815497at2"/>
<dbReference type="InterPro" id="IPR027051">
    <property type="entry name" value="XdhC_Rossmann_dom"/>
</dbReference>
<protein>
    <submittedName>
        <fullName evidence="3">XdhC family protein</fullName>
    </submittedName>
</protein>
<evidence type="ECO:0000313" key="3">
    <source>
        <dbReference type="EMBL" id="QEA15580.1"/>
    </source>
</evidence>
<organism evidence="3 4">
    <name type="scientific">Novosphingobium ginsenosidimutans</name>
    <dbReference type="NCBI Taxonomy" id="1176536"/>
    <lineage>
        <taxon>Bacteria</taxon>
        <taxon>Pseudomonadati</taxon>
        <taxon>Pseudomonadota</taxon>
        <taxon>Alphaproteobacteria</taxon>
        <taxon>Sphingomonadales</taxon>
        <taxon>Sphingomonadaceae</taxon>
        <taxon>Novosphingobium</taxon>
    </lineage>
</organism>
<dbReference type="Pfam" id="PF13478">
    <property type="entry name" value="XdhC_C"/>
    <property type="match status" value="1"/>
</dbReference>
<dbReference type="EMBL" id="CP042345">
    <property type="protein sequence ID" value="QEA15580.1"/>
    <property type="molecule type" value="Genomic_DNA"/>
</dbReference>
<proteinExistence type="predicted"/>
<dbReference type="AlphaFoldDB" id="A0A5B8S2K2"/>
<dbReference type="InterPro" id="IPR052698">
    <property type="entry name" value="MoCofactor_Util/Proc"/>
</dbReference>
<dbReference type="Proteomes" id="UP000321172">
    <property type="component" value="Chromosome"/>
</dbReference>
<evidence type="ECO:0000313" key="4">
    <source>
        <dbReference type="Proteomes" id="UP000321172"/>
    </source>
</evidence>
<dbReference type="PANTHER" id="PTHR30388">
    <property type="entry name" value="ALDEHYDE OXIDOREDUCTASE MOLYBDENUM COFACTOR ASSEMBLY PROTEIN"/>
    <property type="match status" value="1"/>
</dbReference>
<gene>
    <name evidence="3" type="ORF">FRF71_05195</name>
</gene>
<feature type="domain" description="XdhC Rossmann" evidence="2">
    <location>
        <begin position="159"/>
        <end position="300"/>
    </location>
</feature>
<keyword evidence="4" id="KW-1185">Reference proteome</keyword>
<dbReference type="Pfam" id="PF02625">
    <property type="entry name" value="XdhC_CoxI"/>
    <property type="match status" value="1"/>
</dbReference>
<accession>A0A5B8S2K2</accession>
<name>A0A5B8S2K2_9SPHN</name>
<evidence type="ECO:0000259" key="1">
    <source>
        <dbReference type="Pfam" id="PF02625"/>
    </source>
</evidence>
<feature type="domain" description="XdhC- CoxI" evidence="1">
    <location>
        <begin position="15"/>
        <end position="80"/>
    </location>
</feature>
<sequence>MDQRRIFRFLIEQSAAGQACVLVTVLAVEGSAMRNPGTHMAVAADGSFVGSLSGGCIENAVVAEALAALKAGAARTVRFGAGSPYLDIRLPCGGGLDIHFQPLADAALAAECLAASEARQPFTLAIAPGGVAFRAGWDPAPFDPVAGTARFGHWPALRLVLIGHGEGPCALAHLALAMGLEVEALTPDERALARLAELAVPAARLERTTDTGLLRSDPWTAIAFLFHDHDWELALLQRALELPHCYLGAMGGRRAHAARLAALEAAGIAPDRLARIHAPIGLFHSSRDPETLALSTLAEIVRAYQAADFEAMLG</sequence>
<dbReference type="InterPro" id="IPR003777">
    <property type="entry name" value="XdhC_CoxI"/>
</dbReference>